<evidence type="ECO:0000313" key="2">
    <source>
        <dbReference type="Proteomes" id="UP001497512"/>
    </source>
</evidence>
<accession>A0ABP0TND9</accession>
<gene>
    <name evidence="1" type="ORF">CSSPTR1EN2_LOCUS5418</name>
</gene>
<evidence type="ECO:0000313" key="1">
    <source>
        <dbReference type="EMBL" id="CAK9200460.1"/>
    </source>
</evidence>
<dbReference type="EMBL" id="OZ019905">
    <property type="protein sequence ID" value="CAK9200460.1"/>
    <property type="molecule type" value="Genomic_DNA"/>
</dbReference>
<keyword evidence="2" id="KW-1185">Reference proteome</keyword>
<sequence>MECAAVAAAAQYEGDGWCKEVDEIKAKGCSNPALVCTGPRMSLAVHEIDVRFSCNNTIAAAAEEELKELLMIKPAPESASGT</sequence>
<reference evidence="1" key="1">
    <citation type="submission" date="2024-02" db="EMBL/GenBank/DDBJ databases">
        <authorList>
            <consortium name="ELIXIR-Norway"/>
            <consortium name="Elixir Norway"/>
        </authorList>
    </citation>
    <scope>NUCLEOTIDE SEQUENCE</scope>
</reference>
<name>A0ABP0TND9_9BRYO</name>
<proteinExistence type="predicted"/>
<protein>
    <submittedName>
        <fullName evidence="1">Uncharacterized protein</fullName>
    </submittedName>
</protein>
<organism evidence="1 2">
    <name type="scientific">Sphagnum troendelagicum</name>
    <dbReference type="NCBI Taxonomy" id="128251"/>
    <lineage>
        <taxon>Eukaryota</taxon>
        <taxon>Viridiplantae</taxon>
        <taxon>Streptophyta</taxon>
        <taxon>Embryophyta</taxon>
        <taxon>Bryophyta</taxon>
        <taxon>Sphagnophytina</taxon>
        <taxon>Sphagnopsida</taxon>
        <taxon>Sphagnales</taxon>
        <taxon>Sphagnaceae</taxon>
        <taxon>Sphagnum</taxon>
    </lineage>
</organism>
<dbReference type="Proteomes" id="UP001497512">
    <property type="component" value="Chromosome 13"/>
</dbReference>